<evidence type="ECO:0000313" key="3">
    <source>
        <dbReference type="EnsemblMetazoa" id="G22789.5:cds"/>
    </source>
</evidence>
<dbReference type="Proteomes" id="UP000005408">
    <property type="component" value="Unassembled WGS sequence"/>
</dbReference>
<dbReference type="SMART" id="SM00543">
    <property type="entry name" value="MIF4G"/>
    <property type="match status" value="1"/>
</dbReference>
<dbReference type="PANTHER" id="PTHR23253">
    <property type="entry name" value="EUKARYOTIC TRANSLATION INITIATION FACTOR 4 GAMMA"/>
    <property type="match status" value="1"/>
</dbReference>
<evidence type="ECO:0000313" key="4">
    <source>
        <dbReference type="Proteomes" id="UP000005408"/>
    </source>
</evidence>
<dbReference type="EnsemblMetazoa" id="G22789.5">
    <property type="protein sequence ID" value="G22789.5:cds"/>
    <property type="gene ID" value="G22789"/>
</dbReference>
<feature type="compositionally biased region" description="Basic and acidic residues" evidence="1">
    <location>
        <begin position="18"/>
        <end position="41"/>
    </location>
</feature>
<dbReference type="PANTHER" id="PTHR23253:SF78">
    <property type="entry name" value="EUKARYOTIC TRANSLATION INITIATION FACTOR 4G1, ISOFORM B-RELATED"/>
    <property type="match status" value="1"/>
</dbReference>
<reference evidence="3" key="1">
    <citation type="submission" date="2022-08" db="UniProtKB">
        <authorList>
            <consortium name="EnsemblMetazoa"/>
        </authorList>
    </citation>
    <scope>IDENTIFICATION</scope>
    <source>
        <strain evidence="3">05x7-T-G4-1.051#20</strain>
    </source>
</reference>
<proteinExistence type="predicted"/>
<evidence type="ECO:0000259" key="2">
    <source>
        <dbReference type="SMART" id="SM00543"/>
    </source>
</evidence>
<sequence length="212" mass="24838">MEQENSNVPSNSIPQDVILHKAESPWRPRRKQDQTETDEDTKVTAELYKKVRSILNKLTPQKFQSLVKQLSKMEINTEERLNGVTDLIFERVIDIRGPCYCVAYASMCRYLAMIKVQSTSKQGEYRNVKNYVRNWKSQKSKKKNRALGNIRFVGELFNLKMLTENIMHDCVFKLLRAQDEKSLECLCRLLSTIGKELDTKKPWLESYLINKQ</sequence>
<dbReference type="InterPro" id="IPR003890">
    <property type="entry name" value="MIF4G-like_typ-3"/>
</dbReference>
<name>A0A8W8K7S5_MAGGI</name>
<dbReference type="GO" id="GO:0003743">
    <property type="term" value="F:translation initiation factor activity"/>
    <property type="evidence" value="ECO:0007669"/>
    <property type="project" value="TreeGrafter"/>
</dbReference>
<accession>A0A8W8K7S5</accession>
<feature type="domain" description="MIF4G" evidence="2">
    <location>
        <begin position="48"/>
        <end position="211"/>
    </location>
</feature>
<keyword evidence="4" id="KW-1185">Reference proteome</keyword>
<dbReference type="GO" id="GO:0003729">
    <property type="term" value="F:mRNA binding"/>
    <property type="evidence" value="ECO:0007669"/>
    <property type="project" value="TreeGrafter"/>
</dbReference>
<dbReference type="Gene3D" id="1.25.40.180">
    <property type="match status" value="2"/>
</dbReference>
<dbReference type="GO" id="GO:0016281">
    <property type="term" value="C:eukaryotic translation initiation factor 4F complex"/>
    <property type="evidence" value="ECO:0007669"/>
    <property type="project" value="TreeGrafter"/>
</dbReference>
<feature type="compositionally biased region" description="Polar residues" evidence="1">
    <location>
        <begin position="1"/>
        <end position="14"/>
    </location>
</feature>
<dbReference type="InterPro" id="IPR016024">
    <property type="entry name" value="ARM-type_fold"/>
</dbReference>
<organism evidence="3 4">
    <name type="scientific">Magallana gigas</name>
    <name type="common">Pacific oyster</name>
    <name type="synonym">Crassostrea gigas</name>
    <dbReference type="NCBI Taxonomy" id="29159"/>
    <lineage>
        <taxon>Eukaryota</taxon>
        <taxon>Metazoa</taxon>
        <taxon>Spiralia</taxon>
        <taxon>Lophotrochozoa</taxon>
        <taxon>Mollusca</taxon>
        <taxon>Bivalvia</taxon>
        <taxon>Autobranchia</taxon>
        <taxon>Pteriomorphia</taxon>
        <taxon>Ostreida</taxon>
        <taxon>Ostreoidea</taxon>
        <taxon>Ostreidae</taxon>
        <taxon>Magallana</taxon>
    </lineage>
</organism>
<feature type="region of interest" description="Disordered" evidence="1">
    <location>
        <begin position="1"/>
        <end position="41"/>
    </location>
</feature>
<dbReference type="Pfam" id="PF02854">
    <property type="entry name" value="MIF4G"/>
    <property type="match status" value="1"/>
</dbReference>
<dbReference type="SUPFAM" id="SSF48371">
    <property type="entry name" value="ARM repeat"/>
    <property type="match status" value="1"/>
</dbReference>
<dbReference type="AlphaFoldDB" id="A0A8W8K7S5"/>
<protein>
    <recommendedName>
        <fullName evidence="2">MIF4G domain-containing protein</fullName>
    </recommendedName>
</protein>
<evidence type="ECO:0000256" key="1">
    <source>
        <dbReference type="SAM" id="MobiDB-lite"/>
    </source>
</evidence>